<feature type="compositionally biased region" description="Low complexity" evidence="14">
    <location>
        <begin position="166"/>
        <end position="180"/>
    </location>
</feature>
<evidence type="ECO:0000256" key="11">
    <source>
        <dbReference type="ARBA" id="ARBA00023180"/>
    </source>
</evidence>
<evidence type="ECO:0000256" key="2">
    <source>
        <dbReference type="ARBA" id="ARBA00012513"/>
    </source>
</evidence>
<evidence type="ECO:0000256" key="1">
    <source>
        <dbReference type="ARBA" id="ARBA00004167"/>
    </source>
</evidence>
<sequence>MRHSRDCTRLKRSADTAMQRDLRDVDEAEGPAKRACLRSPTQPSFIQTQTPVEVIQRIFALLHPNEAIRMRRLCSFVNKCILDRHFAVRNLNHSIATLNSNTPFSTANNSSCQSAVVTSIPTKPNKYMLRNAKRFAKAFPTPLDRSWFLWPDSFQQAYLHASATPNSSHPNQSSKSNNSSVQTLPPLSETHRLPWAARNLTGIIPRALGCLQKLTYLNLSGNHLHGTIPSDLGNLTSLIELDLSSNAFTGGGIPKEFGNLTRLRRLNLSNNALGGSIPVELSRLENLEILYLVCVGLSGEIPSELSRLTKLKEMHISCNRGLRGVIPPDLWKCTQLEILCLSGNALTGCVPRELSRLEKLKVCDLGMNRLVGVVPVEVVQLPVLRELKLGGNLLVQPDEFVDARKELQRVLK</sequence>
<feature type="domain" description="Disease resistance R13L4/SHOC-2-like LRR" evidence="15">
    <location>
        <begin position="206"/>
        <end position="320"/>
    </location>
</feature>
<evidence type="ECO:0000256" key="13">
    <source>
        <dbReference type="ARBA" id="ARBA00048679"/>
    </source>
</evidence>
<dbReference type="PANTHER" id="PTHR48053">
    <property type="entry name" value="LEUCINE RICH REPEAT FAMILY PROTEIN, EXPRESSED"/>
    <property type="match status" value="1"/>
</dbReference>
<keyword evidence="17" id="KW-1185">Reference proteome</keyword>
<dbReference type="Gene3D" id="3.80.10.10">
    <property type="entry name" value="Ribonuclease Inhibitor"/>
    <property type="match status" value="2"/>
</dbReference>
<keyword evidence="3" id="KW-0723">Serine/threonine-protein kinase</keyword>
<dbReference type="InterPro" id="IPR001611">
    <property type="entry name" value="Leu-rich_rpt"/>
</dbReference>
<evidence type="ECO:0000313" key="17">
    <source>
        <dbReference type="Proteomes" id="UP000320333"/>
    </source>
</evidence>
<dbReference type="InterPro" id="IPR003591">
    <property type="entry name" value="Leu-rich_rpt_typical-subtyp"/>
</dbReference>
<comment type="catalytic activity">
    <reaction evidence="13">
        <text>L-seryl-[protein] + ATP = O-phospho-L-seryl-[protein] + ADP + H(+)</text>
        <dbReference type="Rhea" id="RHEA:17989"/>
        <dbReference type="Rhea" id="RHEA-COMP:9863"/>
        <dbReference type="Rhea" id="RHEA-COMP:11604"/>
        <dbReference type="ChEBI" id="CHEBI:15378"/>
        <dbReference type="ChEBI" id="CHEBI:29999"/>
        <dbReference type="ChEBI" id="CHEBI:30616"/>
        <dbReference type="ChEBI" id="CHEBI:83421"/>
        <dbReference type="ChEBI" id="CHEBI:456216"/>
        <dbReference type="EC" id="2.7.11.1"/>
    </reaction>
</comment>
<gene>
    <name evidence="16" type="ORF">CcCBS67573_g03476</name>
</gene>
<dbReference type="GO" id="GO:0016020">
    <property type="term" value="C:membrane"/>
    <property type="evidence" value="ECO:0007669"/>
    <property type="project" value="UniProtKB-SubCell"/>
</dbReference>
<dbReference type="SMART" id="SM00369">
    <property type="entry name" value="LRR_TYP"/>
    <property type="match status" value="3"/>
</dbReference>
<dbReference type="GO" id="GO:0004674">
    <property type="term" value="F:protein serine/threonine kinase activity"/>
    <property type="evidence" value="ECO:0007669"/>
    <property type="project" value="UniProtKB-KW"/>
</dbReference>
<proteinExistence type="predicted"/>
<dbReference type="GO" id="GO:0005524">
    <property type="term" value="F:ATP binding"/>
    <property type="evidence" value="ECO:0007669"/>
    <property type="project" value="UniProtKB-KW"/>
</dbReference>
<evidence type="ECO:0000256" key="12">
    <source>
        <dbReference type="ARBA" id="ARBA00047899"/>
    </source>
</evidence>
<dbReference type="Proteomes" id="UP000320333">
    <property type="component" value="Unassembled WGS sequence"/>
</dbReference>
<comment type="subcellular location">
    <subcellularLocation>
        <location evidence="1">Membrane</location>
        <topology evidence="1">Single-pass membrane protein</topology>
    </subcellularLocation>
</comment>
<dbReference type="FunFam" id="3.80.10.10:FF:000041">
    <property type="entry name" value="LRR receptor-like serine/threonine-protein kinase ERECTA"/>
    <property type="match status" value="1"/>
</dbReference>
<dbReference type="EC" id="2.7.11.1" evidence="2"/>
<protein>
    <recommendedName>
        <fullName evidence="2">non-specific serine/threonine protein kinase</fullName>
        <ecNumber evidence="2">2.7.11.1</ecNumber>
    </recommendedName>
</protein>
<dbReference type="InterPro" id="IPR055414">
    <property type="entry name" value="LRR_R13L4/SHOC2-like"/>
</dbReference>
<evidence type="ECO:0000256" key="5">
    <source>
        <dbReference type="ARBA" id="ARBA00022679"/>
    </source>
</evidence>
<evidence type="ECO:0000256" key="6">
    <source>
        <dbReference type="ARBA" id="ARBA00022729"/>
    </source>
</evidence>
<keyword evidence="6" id="KW-0732">Signal</keyword>
<dbReference type="OrthoDB" id="2095309at2759"/>
<reference evidence="16 17" key="1">
    <citation type="journal article" date="2019" name="Sci. Rep.">
        <title>Comparative genomics of chytrid fungi reveal insights into the obligate biotrophic and pathogenic lifestyle of Synchytrium endobioticum.</title>
        <authorList>
            <person name="van de Vossenberg B.T.L.H."/>
            <person name="Warris S."/>
            <person name="Nguyen H.D.T."/>
            <person name="van Gent-Pelzer M.P.E."/>
            <person name="Joly D.L."/>
            <person name="van de Geest H.C."/>
            <person name="Bonants P.J.M."/>
            <person name="Smith D.S."/>
            <person name="Levesque C.A."/>
            <person name="van der Lee T.A.J."/>
        </authorList>
    </citation>
    <scope>NUCLEOTIDE SEQUENCE [LARGE SCALE GENOMIC DNA]</scope>
    <source>
        <strain evidence="16 17">CBS 675.73</strain>
    </source>
</reference>
<evidence type="ECO:0000259" key="15">
    <source>
        <dbReference type="Pfam" id="PF23598"/>
    </source>
</evidence>
<evidence type="ECO:0000256" key="8">
    <source>
        <dbReference type="ARBA" id="ARBA00022741"/>
    </source>
</evidence>
<dbReference type="PANTHER" id="PTHR48053:SF71">
    <property type="entry name" value="LEUCINE RICH REPEAT FAMILY PROTEIN, EXPRESSED"/>
    <property type="match status" value="1"/>
</dbReference>
<accession>A0A507FHY3</accession>
<feature type="region of interest" description="Disordered" evidence="14">
    <location>
        <begin position="162"/>
        <end position="185"/>
    </location>
</feature>
<evidence type="ECO:0000256" key="3">
    <source>
        <dbReference type="ARBA" id="ARBA00022527"/>
    </source>
</evidence>
<organism evidence="16 17">
    <name type="scientific">Chytriomyces confervae</name>
    <dbReference type="NCBI Taxonomy" id="246404"/>
    <lineage>
        <taxon>Eukaryota</taxon>
        <taxon>Fungi</taxon>
        <taxon>Fungi incertae sedis</taxon>
        <taxon>Chytridiomycota</taxon>
        <taxon>Chytridiomycota incertae sedis</taxon>
        <taxon>Chytridiomycetes</taxon>
        <taxon>Chytridiales</taxon>
        <taxon>Chytriomycetaceae</taxon>
        <taxon>Chytriomyces</taxon>
    </lineage>
</organism>
<dbReference type="Pfam" id="PF23598">
    <property type="entry name" value="LRR_14"/>
    <property type="match status" value="1"/>
</dbReference>
<keyword evidence="7" id="KW-0677">Repeat</keyword>
<dbReference type="AlphaFoldDB" id="A0A507FHY3"/>
<evidence type="ECO:0000256" key="4">
    <source>
        <dbReference type="ARBA" id="ARBA00022614"/>
    </source>
</evidence>
<evidence type="ECO:0000256" key="9">
    <source>
        <dbReference type="ARBA" id="ARBA00022777"/>
    </source>
</evidence>
<dbReference type="Pfam" id="PF00560">
    <property type="entry name" value="LRR_1"/>
    <property type="match status" value="1"/>
</dbReference>
<dbReference type="InterPro" id="IPR032675">
    <property type="entry name" value="LRR_dom_sf"/>
</dbReference>
<evidence type="ECO:0000313" key="16">
    <source>
        <dbReference type="EMBL" id="TPX75255.1"/>
    </source>
</evidence>
<keyword evidence="4" id="KW-0433">Leucine-rich repeat</keyword>
<keyword evidence="5" id="KW-0808">Transferase</keyword>
<evidence type="ECO:0000256" key="14">
    <source>
        <dbReference type="SAM" id="MobiDB-lite"/>
    </source>
</evidence>
<keyword evidence="8" id="KW-0547">Nucleotide-binding</keyword>
<evidence type="ECO:0000256" key="7">
    <source>
        <dbReference type="ARBA" id="ARBA00022737"/>
    </source>
</evidence>
<evidence type="ECO:0000256" key="10">
    <source>
        <dbReference type="ARBA" id="ARBA00022840"/>
    </source>
</evidence>
<comment type="catalytic activity">
    <reaction evidence="12">
        <text>L-threonyl-[protein] + ATP = O-phospho-L-threonyl-[protein] + ADP + H(+)</text>
        <dbReference type="Rhea" id="RHEA:46608"/>
        <dbReference type="Rhea" id="RHEA-COMP:11060"/>
        <dbReference type="Rhea" id="RHEA-COMP:11605"/>
        <dbReference type="ChEBI" id="CHEBI:15378"/>
        <dbReference type="ChEBI" id="CHEBI:30013"/>
        <dbReference type="ChEBI" id="CHEBI:30616"/>
        <dbReference type="ChEBI" id="CHEBI:61977"/>
        <dbReference type="ChEBI" id="CHEBI:456216"/>
        <dbReference type="EC" id="2.7.11.1"/>
    </reaction>
</comment>
<keyword evidence="11" id="KW-0325">Glycoprotein</keyword>
<keyword evidence="10" id="KW-0067">ATP-binding</keyword>
<name>A0A507FHY3_9FUNG</name>
<keyword evidence="9" id="KW-0418">Kinase</keyword>
<comment type="caution">
    <text evidence="16">The sequence shown here is derived from an EMBL/GenBank/DDBJ whole genome shotgun (WGS) entry which is preliminary data.</text>
</comment>
<dbReference type="InterPro" id="IPR051716">
    <property type="entry name" value="Plant_RL_S/T_kinase"/>
</dbReference>
<dbReference type="SUPFAM" id="SSF52058">
    <property type="entry name" value="L domain-like"/>
    <property type="match status" value="1"/>
</dbReference>
<dbReference type="EMBL" id="QEAP01000088">
    <property type="protein sequence ID" value="TPX75255.1"/>
    <property type="molecule type" value="Genomic_DNA"/>
</dbReference>